<name>A0ACD4ZW56_9ACTN</name>
<evidence type="ECO:0000313" key="2">
    <source>
        <dbReference type="Proteomes" id="UP001348369"/>
    </source>
</evidence>
<organism evidence="1 2">
    <name type="scientific">Streptomyces scopuliridis</name>
    <dbReference type="NCBI Taxonomy" id="452529"/>
    <lineage>
        <taxon>Bacteria</taxon>
        <taxon>Bacillati</taxon>
        <taxon>Actinomycetota</taxon>
        <taxon>Actinomycetes</taxon>
        <taxon>Kitasatosporales</taxon>
        <taxon>Streptomycetaceae</taxon>
        <taxon>Streptomyces</taxon>
    </lineage>
</organism>
<reference evidence="1" key="1">
    <citation type="submission" date="2022-10" db="EMBL/GenBank/DDBJ databases">
        <title>The complete genomes of actinobacterial strains from the NBC collection.</title>
        <authorList>
            <person name="Joergensen T.S."/>
            <person name="Alvarez Arevalo M."/>
            <person name="Sterndorff E.B."/>
            <person name="Faurdal D."/>
            <person name="Vuksanovic O."/>
            <person name="Mourched A.-S."/>
            <person name="Charusanti P."/>
            <person name="Shaw S."/>
            <person name="Blin K."/>
            <person name="Weber T."/>
        </authorList>
    </citation>
    <scope>NUCLEOTIDE SEQUENCE</scope>
    <source>
        <strain evidence="1">NBC 01771</strain>
    </source>
</reference>
<evidence type="ECO:0000313" key="1">
    <source>
        <dbReference type="EMBL" id="WSC02690.1"/>
    </source>
</evidence>
<dbReference type="EMBL" id="CP109109">
    <property type="protein sequence ID" value="WSC02690.1"/>
    <property type="molecule type" value="Genomic_DNA"/>
</dbReference>
<gene>
    <name evidence="1" type="ORF">OG835_40645</name>
</gene>
<protein>
    <submittedName>
        <fullName evidence="1">Type 1 glutamine amidotransferase</fullName>
    </submittedName>
</protein>
<keyword evidence="2" id="KW-1185">Reference proteome</keyword>
<dbReference type="Proteomes" id="UP001348369">
    <property type="component" value="Chromosome"/>
</dbReference>
<keyword evidence="1" id="KW-0315">Glutamine amidotransferase</keyword>
<proteinExistence type="predicted"/>
<sequence>MATGRKVLVVQNTPGGGPGRVGGWLREAGLGLDVVRAYAGEPLPVSLGSRALVVLGGGFLPDEDGRAPWLPAVRRLTGQALEGGNPVLGICLGGQLLAHVAGGRVRGRFGEPECGSTPVRLRAEARRDPLFGGLSAVVPAIERHVDAIAELPPGAVWLADSERCRYQGFRVGECAWGVQFHPEAVAADVRGWDRDWLRARGFDPDRLYDRAVADEPVSSAAWAAFTRRFAGIVARG</sequence>
<accession>A0ACD4ZW56</accession>